<keyword evidence="2" id="KW-1133">Transmembrane helix</keyword>
<evidence type="ECO:0000256" key="1">
    <source>
        <dbReference type="SAM" id="MobiDB-lite"/>
    </source>
</evidence>
<feature type="compositionally biased region" description="Polar residues" evidence="1">
    <location>
        <begin position="91"/>
        <end position="104"/>
    </location>
</feature>
<evidence type="ECO:0000313" key="4">
    <source>
        <dbReference type="Proteomes" id="UP000000719"/>
    </source>
</evidence>
<dbReference type="KEGG" id="hor:Hore_16640"/>
<feature type="region of interest" description="Disordered" evidence="1">
    <location>
        <begin position="69"/>
        <end position="119"/>
    </location>
</feature>
<accession>B8CYP5</accession>
<evidence type="ECO:0000256" key="2">
    <source>
        <dbReference type="SAM" id="Phobius"/>
    </source>
</evidence>
<reference evidence="3 4" key="1">
    <citation type="journal article" date="2009" name="PLoS ONE">
        <title>Genome analysis of the anaerobic thermohalophilic bacterium Halothermothrix orenii.</title>
        <authorList>
            <person name="Mavromatis K."/>
            <person name="Ivanova N."/>
            <person name="Anderson I."/>
            <person name="Lykidis A."/>
            <person name="Hooper S.D."/>
            <person name="Sun H."/>
            <person name="Kunin V."/>
            <person name="Lapidus A."/>
            <person name="Hugenholtz P."/>
            <person name="Patel B."/>
            <person name="Kyrpides N.C."/>
        </authorList>
    </citation>
    <scope>NUCLEOTIDE SEQUENCE [LARGE SCALE GENOMIC DNA]</scope>
    <source>
        <strain evidence="4">H 168 / OCM 544 / DSM 9562</strain>
    </source>
</reference>
<sequence>MRLRAFTALFAGTLAYMSVIVIGVILGMDLSSIFTWSLGALAFFAAGGWLITYTLETLSRKHEFQINNDYNSSKTRGSQQETGEDSETKQSENNNSDTGDNSEFTPLDPPILEVDNREE</sequence>
<feature type="compositionally biased region" description="Polar residues" evidence="1">
    <location>
        <begin position="69"/>
        <end position="81"/>
    </location>
</feature>
<dbReference type="Proteomes" id="UP000000719">
    <property type="component" value="Chromosome"/>
</dbReference>
<feature type="transmembrane region" description="Helical" evidence="2">
    <location>
        <begin position="33"/>
        <end position="55"/>
    </location>
</feature>
<gene>
    <name evidence="3" type="ordered locus">Hore_16640</name>
</gene>
<keyword evidence="2" id="KW-0812">Transmembrane</keyword>
<dbReference type="AlphaFoldDB" id="B8CYP5"/>
<evidence type="ECO:0000313" key="3">
    <source>
        <dbReference type="EMBL" id="ACL70414.1"/>
    </source>
</evidence>
<proteinExistence type="predicted"/>
<name>B8CYP5_HALOH</name>
<dbReference type="RefSeq" id="WP_015923384.1">
    <property type="nucleotide sequence ID" value="NC_011899.1"/>
</dbReference>
<dbReference type="EMBL" id="CP001098">
    <property type="protein sequence ID" value="ACL70414.1"/>
    <property type="molecule type" value="Genomic_DNA"/>
</dbReference>
<dbReference type="HOGENOM" id="CLU_2058097_0_0_9"/>
<keyword evidence="2" id="KW-0472">Membrane</keyword>
<protein>
    <submittedName>
        <fullName evidence="3">Uncharacterized protein</fullName>
    </submittedName>
</protein>
<dbReference type="STRING" id="373903.Hore_16640"/>
<organism evidence="3 4">
    <name type="scientific">Halothermothrix orenii (strain H 168 / OCM 544 / DSM 9562)</name>
    <dbReference type="NCBI Taxonomy" id="373903"/>
    <lineage>
        <taxon>Bacteria</taxon>
        <taxon>Bacillati</taxon>
        <taxon>Bacillota</taxon>
        <taxon>Clostridia</taxon>
        <taxon>Halanaerobiales</taxon>
        <taxon>Halothermotrichaceae</taxon>
        <taxon>Halothermothrix</taxon>
    </lineage>
</organism>
<keyword evidence="4" id="KW-1185">Reference proteome</keyword>